<accession>A0A7I4Y355</accession>
<protein>
    <submittedName>
        <fullName evidence="3">AB hydrolase-1 domain-containing protein</fullName>
    </submittedName>
</protein>
<dbReference type="GO" id="GO:0017171">
    <property type="term" value="F:serine hydrolase activity"/>
    <property type="evidence" value="ECO:0007669"/>
    <property type="project" value="TreeGrafter"/>
</dbReference>
<organism evidence="2 3">
    <name type="scientific">Haemonchus contortus</name>
    <name type="common">Barber pole worm</name>
    <dbReference type="NCBI Taxonomy" id="6289"/>
    <lineage>
        <taxon>Eukaryota</taxon>
        <taxon>Metazoa</taxon>
        <taxon>Ecdysozoa</taxon>
        <taxon>Nematoda</taxon>
        <taxon>Chromadorea</taxon>
        <taxon>Rhabditida</taxon>
        <taxon>Rhabditina</taxon>
        <taxon>Rhabditomorpha</taxon>
        <taxon>Strongyloidea</taxon>
        <taxon>Trichostrongylidae</taxon>
        <taxon>Haemonchus</taxon>
    </lineage>
</organism>
<feature type="domain" description="AB hydrolase-1" evidence="1">
    <location>
        <begin position="42"/>
        <end position="159"/>
    </location>
</feature>
<dbReference type="Pfam" id="PF00561">
    <property type="entry name" value="Abhydrolase_1"/>
    <property type="match status" value="1"/>
</dbReference>
<keyword evidence="2" id="KW-1185">Reference proteome</keyword>
<dbReference type="Proteomes" id="UP000025227">
    <property type="component" value="Unplaced"/>
</dbReference>
<evidence type="ECO:0000313" key="2">
    <source>
        <dbReference type="Proteomes" id="UP000025227"/>
    </source>
</evidence>
<evidence type="ECO:0000313" key="3">
    <source>
        <dbReference type="WBParaSite" id="HCON_00045300-00001"/>
    </source>
</evidence>
<sequence>KRFSTASFDENMMEESSSFSEDTMMIDGLQIGYCRYGTGPKAVLCICGAVGSYKKDWPLSVLEHFDRSLVTIVCIDPPGYGKSRPPDRVQEVNRCMKDAAFCLKLMENLELTPFTVIGWSEGGRTAVHVAGQGGPEKVNKMVLLASASRVTKLGAAAFFGMRNTDHWMASARAPYLAHYSEDYLRKQWASLCDVVQQVYDFCGGRFPCDYVLPKITMPSLIMNGGQDRFCGDPKTCFLSVLKKVRLEVHAQGGHDFYMKYPKWFSEKIVTFLNEG</sequence>
<reference evidence="3" key="1">
    <citation type="submission" date="2020-12" db="UniProtKB">
        <authorList>
            <consortium name="WormBaseParasite"/>
        </authorList>
    </citation>
    <scope>IDENTIFICATION</scope>
    <source>
        <strain evidence="3">MHco3</strain>
    </source>
</reference>
<dbReference type="PANTHER" id="PTHR46331:SF2">
    <property type="entry name" value="VALACYCLOVIR HYDROLASE"/>
    <property type="match status" value="1"/>
</dbReference>
<proteinExistence type="predicted"/>
<dbReference type="Gene3D" id="3.40.50.1820">
    <property type="entry name" value="alpha/beta hydrolase"/>
    <property type="match status" value="1"/>
</dbReference>
<dbReference type="InterPro" id="IPR029058">
    <property type="entry name" value="AB_hydrolase_fold"/>
</dbReference>
<evidence type="ECO:0000259" key="1">
    <source>
        <dbReference type="Pfam" id="PF00561"/>
    </source>
</evidence>
<dbReference type="SUPFAM" id="SSF53474">
    <property type="entry name" value="alpha/beta-Hydrolases"/>
    <property type="match status" value="1"/>
</dbReference>
<dbReference type="PANTHER" id="PTHR46331">
    <property type="entry name" value="VALACYCLOVIR HYDROLASE"/>
    <property type="match status" value="1"/>
</dbReference>
<dbReference type="AlphaFoldDB" id="A0A7I4Y355"/>
<name>A0A7I4Y355_HAECO</name>
<dbReference type="WBParaSite" id="HCON_00045300-00001">
    <property type="protein sequence ID" value="HCON_00045300-00001"/>
    <property type="gene ID" value="HCON_00045300"/>
</dbReference>
<dbReference type="OrthoDB" id="19657at2759"/>
<dbReference type="InterPro" id="IPR000073">
    <property type="entry name" value="AB_hydrolase_1"/>
</dbReference>